<evidence type="ECO:0000256" key="4">
    <source>
        <dbReference type="SAM" id="Coils"/>
    </source>
</evidence>
<dbReference type="AlphaFoldDB" id="A0A2G9GYL8"/>
<dbReference type="InterPro" id="IPR043454">
    <property type="entry name" value="NPH3/RPT2-like"/>
</dbReference>
<dbReference type="SUPFAM" id="SSF54695">
    <property type="entry name" value="POZ domain"/>
    <property type="match status" value="1"/>
</dbReference>
<evidence type="ECO:0000256" key="5">
    <source>
        <dbReference type="SAM" id="MobiDB-lite"/>
    </source>
</evidence>
<accession>A0A2G9GYL8</accession>
<evidence type="ECO:0000256" key="3">
    <source>
        <dbReference type="PROSITE-ProRule" id="PRU00982"/>
    </source>
</evidence>
<comment type="pathway">
    <text evidence="1">Protein modification; protein ubiquitination.</text>
</comment>
<reference evidence="8" key="1">
    <citation type="journal article" date="2018" name="Gigascience">
        <title>Genome assembly of the Pink Ipe (Handroanthus impetiginosus, Bignoniaceae), a highly valued, ecologically keystone Neotropical timber forest tree.</title>
        <authorList>
            <person name="Silva-Junior O.B."/>
            <person name="Grattapaglia D."/>
            <person name="Novaes E."/>
            <person name="Collevatti R.G."/>
        </authorList>
    </citation>
    <scope>NUCLEOTIDE SEQUENCE [LARGE SCALE GENOMIC DNA]</scope>
    <source>
        <strain evidence="8">cv. UFG-1</strain>
    </source>
</reference>
<dbReference type="GO" id="GO:0016567">
    <property type="term" value="P:protein ubiquitination"/>
    <property type="evidence" value="ECO:0007669"/>
    <property type="project" value="UniProtKB-UniPathway"/>
</dbReference>
<dbReference type="EMBL" id="NKXS01003242">
    <property type="protein sequence ID" value="PIN10364.1"/>
    <property type="molecule type" value="Genomic_DNA"/>
</dbReference>
<dbReference type="PANTHER" id="PTHR32370">
    <property type="entry name" value="OS12G0117600 PROTEIN"/>
    <property type="match status" value="1"/>
</dbReference>
<name>A0A2G9GYL8_9LAMI</name>
<comment type="similarity">
    <text evidence="3">Belongs to the NPH3 family.</text>
</comment>
<evidence type="ECO:0000313" key="7">
    <source>
        <dbReference type="EMBL" id="PIN10364.1"/>
    </source>
</evidence>
<organism evidence="7 8">
    <name type="scientific">Handroanthus impetiginosus</name>
    <dbReference type="NCBI Taxonomy" id="429701"/>
    <lineage>
        <taxon>Eukaryota</taxon>
        <taxon>Viridiplantae</taxon>
        <taxon>Streptophyta</taxon>
        <taxon>Embryophyta</taxon>
        <taxon>Tracheophyta</taxon>
        <taxon>Spermatophyta</taxon>
        <taxon>Magnoliopsida</taxon>
        <taxon>eudicotyledons</taxon>
        <taxon>Gunneridae</taxon>
        <taxon>Pentapetalae</taxon>
        <taxon>asterids</taxon>
        <taxon>lamiids</taxon>
        <taxon>Lamiales</taxon>
        <taxon>Bignoniaceae</taxon>
        <taxon>Crescentiina</taxon>
        <taxon>Tabebuia alliance</taxon>
        <taxon>Handroanthus</taxon>
    </lineage>
</organism>
<dbReference type="PROSITE" id="PS51649">
    <property type="entry name" value="NPH3"/>
    <property type="match status" value="1"/>
</dbReference>
<dbReference type="UniPathway" id="UPA00143"/>
<feature type="coiled-coil region" evidence="4">
    <location>
        <begin position="515"/>
        <end position="542"/>
    </location>
</feature>
<comment type="caution">
    <text evidence="7">The sequence shown here is derived from an EMBL/GenBank/DDBJ whole genome shotgun (WGS) entry which is preliminary data.</text>
</comment>
<evidence type="ECO:0000256" key="2">
    <source>
        <dbReference type="ARBA" id="ARBA00022786"/>
    </source>
</evidence>
<dbReference type="InterPro" id="IPR027356">
    <property type="entry name" value="NPH3_dom"/>
</dbReference>
<keyword evidence="2" id="KW-0833">Ubl conjugation pathway</keyword>
<keyword evidence="8" id="KW-1185">Reference proteome</keyword>
<dbReference type="Pfam" id="PF03000">
    <property type="entry name" value="NPH3"/>
    <property type="match status" value="1"/>
</dbReference>
<keyword evidence="4" id="KW-0175">Coiled coil</keyword>
<feature type="region of interest" description="Disordered" evidence="5">
    <location>
        <begin position="481"/>
        <end position="514"/>
    </location>
</feature>
<gene>
    <name evidence="7" type="ORF">CDL12_17054</name>
</gene>
<dbReference type="InterPro" id="IPR011333">
    <property type="entry name" value="SKP1/BTB/POZ_sf"/>
</dbReference>
<evidence type="ECO:0000259" key="6">
    <source>
        <dbReference type="PROSITE" id="PS51649"/>
    </source>
</evidence>
<dbReference type="STRING" id="429701.A0A2G9GYL8"/>
<feature type="domain" description="NPH3" evidence="6">
    <location>
        <begin position="195"/>
        <end position="458"/>
    </location>
</feature>
<dbReference type="Proteomes" id="UP000231279">
    <property type="component" value="Unassembled WGS sequence"/>
</dbReference>
<evidence type="ECO:0000313" key="8">
    <source>
        <dbReference type="Proteomes" id="UP000231279"/>
    </source>
</evidence>
<proteinExistence type="inferred from homology"/>
<sequence>MASRKGLESRAWRPRCKLTSEIHLSGSLFTLDKELMATKSSKIANILKKNPQEDISHLFREVPCDQETLELVSRFCNGFEINLSIENVVRVACVAHHLGMTDGHSSNNLLSKALLFFEQQVMPSWNATIKALKSAGNVLQQALKLGLVDYCVESIITKVLDDPRLLGEPMKSDDDSDENEIVFRPNARRKLFEVDWKSDDLTTLSLRIYEYIIHAMNQRDVPKEYVVANICQYAKTWLFSNEKVGDGTPIYKWNSMREIVEALERLLPHQRGIVPCKFLFEMLQFAVVLDANAECKKGLELRIGKQLDQATVKDLLIPSQGHAKDEKYDTECVRRILKHFYSNYNASEPCGLDAVSALIDGFLEEVSADIDLKTSTFKTLAEMSVAASSGTQRMSDGVYRAIDIYLDKHKYLTEPERHELCKVLDCDKLSVEALQHASRNERLPMRFVLQVLFATQLRLSDAVPKEVQNCVGTLLKLKDEKEDKDEDENEDIDENDDEDEDEEEDKEAEKISSSKDELRAVIEKIGNKVLEIERECQEIKREFGKGGCSTKVKKEKSSMWKDMKRKFGCVTTTNMIECDCHLKKKKVHPS</sequence>
<feature type="compositionally biased region" description="Acidic residues" evidence="5">
    <location>
        <begin position="482"/>
        <end position="506"/>
    </location>
</feature>
<dbReference type="OrthoDB" id="1878376at2759"/>
<protein>
    <recommendedName>
        <fullName evidence="6">NPH3 domain-containing protein</fullName>
    </recommendedName>
</protein>
<evidence type="ECO:0000256" key="1">
    <source>
        <dbReference type="ARBA" id="ARBA00004906"/>
    </source>
</evidence>